<dbReference type="PANTHER" id="PTHR12775:SF0">
    <property type="entry name" value="REPLICATION TERMINATION FACTOR 2"/>
    <property type="match status" value="1"/>
</dbReference>
<dbReference type="InterPro" id="IPR027799">
    <property type="entry name" value="Rtf2_RING-finger"/>
</dbReference>
<proteinExistence type="inferred from homology"/>
<evidence type="ECO:0000256" key="3">
    <source>
        <dbReference type="ARBA" id="ARBA00030367"/>
    </source>
</evidence>
<reference evidence="5" key="1">
    <citation type="submission" date="2021-11" db="EMBL/GenBank/DDBJ databases">
        <authorList>
            <person name="Schell T."/>
        </authorList>
    </citation>
    <scope>NUCLEOTIDE SEQUENCE</scope>
    <source>
        <strain evidence="5">M5</strain>
    </source>
</reference>
<evidence type="ECO:0000313" key="5">
    <source>
        <dbReference type="EMBL" id="CAH0108884.1"/>
    </source>
</evidence>
<evidence type="ECO:0000256" key="4">
    <source>
        <dbReference type="SAM" id="MobiDB-lite"/>
    </source>
</evidence>
<dbReference type="CDD" id="cd16653">
    <property type="entry name" value="RING-like_Rtf2"/>
    <property type="match status" value="1"/>
</dbReference>
<comment type="similarity">
    <text evidence="1">Belongs to the rtf2 family.</text>
</comment>
<organism evidence="5 6">
    <name type="scientific">Daphnia galeata</name>
    <dbReference type="NCBI Taxonomy" id="27404"/>
    <lineage>
        <taxon>Eukaryota</taxon>
        <taxon>Metazoa</taxon>
        <taxon>Ecdysozoa</taxon>
        <taxon>Arthropoda</taxon>
        <taxon>Crustacea</taxon>
        <taxon>Branchiopoda</taxon>
        <taxon>Diplostraca</taxon>
        <taxon>Cladocera</taxon>
        <taxon>Anomopoda</taxon>
        <taxon>Daphniidae</taxon>
        <taxon>Daphnia</taxon>
    </lineage>
</organism>
<feature type="region of interest" description="Disordered" evidence="4">
    <location>
        <begin position="1"/>
        <end position="26"/>
    </location>
</feature>
<keyword evidence="6" id="KW-1185">Reference proteome</keyword>
<comment type="caution">
    <text evidence="5">The sequence shown here is derived from an EMBL/GenBank/DDBJ whole genome shotgun (WGS) entry which is preliminary data.</text>
</comment>
<dbReference type="GO" id="GO:0005634">
    <property type="term" value="C:nucleus"/>
    <property type="evidence" value="ECO:0007669"/>
    <property type="project" value="TreeGrafter"/>
</dbReference>
<accession>A0A8J2RUP7</accession>
<feature type="compositionally biased region" description="Basic and acidic residues" evidence="4">
    <location>
        <begin position="9"/>
        <end position="26"/>
    </location>
</feature>
<dbReference type="OrthoDB" id="247013at2759"/>
<dbReference type="PANTHER" id="PTHR12775">
    <property type="entry name" value="PROTEIN C20ORF43 HOMOLOG"/>
    <property type="match status" value="1"/>
</dbReference>
<dbReference type="AlphaFoldDB" id="A0A8J2RUP7"/>
<dbReference type="Proteomes" id="UP000789390">
    <property type="component" value="Unassembled WGS sequence"/>
</dbReference>
<dbReference type="GO" id="GO:0006274">
    <property type="term" value="P:DNA replication termination"/>
    <property type="evidence" value="ECO:0007669"/>
    <property type="project" value="TreeGrafter"/>
</dbReference>
<dbReference type="Pfam" id="PF04641">
    <property type="entry name" value="Rtf2"/>
    <property type="match status" value="1"/>
</dbReference>
<evidence type="ECO:0000256" key="2">
    <source>
        <dbReference type="ARBA" id="ARBA00015157"/>
    </source>
</evidence>
<evidence type="ECO:0000313" key="6">
    <source>
        <dbReference type="Proteomes" id="UP000789390"/>
    </source>
</evidence>
<sequence>MGCDGGTIPKRDELVRTKKKPEQKDKDAENHCKWRLCASSQEELRFPIVACELGRMFNKQSVLEILLDKAKAPDCGKHLRSLKDLKELILTPNPSFKKHANMGDGYDDLQSSQFICPVLGIEMNGKFKFCFIWTCGCVMSERSLKEIKTTACHKCQKSFTNEDVIVINPSEEEFAIMKANMDARRSAAKAKTKGLKREVEVSEKNSEKGKKLKTGQNSLSGIAQKLIKLEDPDMAKTKASYSVSKDPHASEVYKSLFTTHDKAVNQTKGHWVTYNPFYN</sequence>
<gene>
    <name evidence="5" type="ORF">DGAL_LOCUS12340</name>
</gene>
<name>A0A8J2RUP7_9CRUS</name>
<dbReference type="InterPro" id="IPR006735">
    <property type="entry name" value="Rtf2"/>
</dbReference>
<protein>
    <recommendedName>
        <fullName evidence="2">Replication termination factor 2</fullName>
    </recommendedName>
    <alternativeName>
        <fullName evidence="3">Replication termination factor 2 domain-containing protein 1</fullName>
    </alternativeName>
</protein>
<dbReference type="EMBL" id="CAKKLH010000288">
    <property type="protein sequence ID" value="CAH0108884.1"/>
    <property type="molecule type" value="Genomic_DNA"/>
</dbReference>
<evidence type="ECO:0000256" key="1">
    <source>
        <dbReference type="ARBA" id="ARBA00009885"/>
    </source>
</evidence>